<dbReference type="Pfam" id="PF00293">
    <property type="entry name" value="NUDIX"/>
    <property type="match status" value="1"/>
</dbReference>
<evidence type="ECO:0000259" key="1">
    <source>
        <dbReference type="PROSITE" id="PS51462"/>
    </source>
</evidence>
<sequence>MDKKGKPVIRTGVNVFVFNDKGQFVLGHRKGSHGAGTWGLPGGHIDFFEQSFEHCARREIKEETDFQISGIEFLTLMELHKCDGWEWFTWEEVKKLYEAQVAAEKENHTVEFTGKKLFSL</sequence>
<gene>
    <name evidence="2" type="ORF">BDV33DRAFT_197218</name>
</gene>
<dbReference type="Gene3D" id="3.90.79.10">
    <property type="entry name" value="Nucleoside Triphosphate Pyrophosphohydrolase"/>
    <property type="match status" value="1"/>
</dbReference>
<dbReference type="Proteomes" id="UP000326799">
    <property type="component" value="Unassembled WGS sequence"/>
</dbReference>
<keyword evidence="3" id="KW-1185">Reference proteome</keyword>
<dbReference type="GO" id="GO:0035539">
    <property type="term" value="F:8-oxo-7,8-dihydrodeoxyguanosine triphosphate pyrophosphatase activity"/>
    <property type="evidence" value="ECO:0007669"/>
    <property type="project" value="TreeGrafter"/>
</dbReference>
<dbReference type="SUPFAM" id="SSF55811">
    <property type="entry name" value="Nudix"/>
    <property type="match status" value="1"/>
</dbReference>
<dbReference type="CDD" id="cd04678">
    <property type="entry name" value="NUDIX_MTH2_Nudt15"/>
    <property type="match status" value="1"/>
</dbReference>
<dbReference type="InterPro" id="IPR015797">
    <property type="entry name" value="NUDIX_hydrolase-like_dom_sf"/>
</dbReference>
<organism evidence="2 3">
    <name type="scientific">Aspergillus novoparasiticus</name>
    <dbReference type="NCBI Taxonomy" id="986946"/>
    <lineage>
        <taxon>Eukaryota</taxon>
        <taxon>Fungi</taxon>
        <taxon>Dikarya</taxon>
        <taxon>Ascomycota</taxon>
        <taxon>Pezizomycotina</taxon>
        <taxon>Eurotiomycetes</taxon>
        <taxon>Eurotiomycetidae</taxon>
        <taxon>Eurotiales</taxon>
        <taxon>Aspergillaceae</taxon>
        <taxon>Aspergillus</taxon>
        <taxon>Aspergillus subgen. Circumdati</taxon>
    </lineage>
</organism>
<dbReference type="PROSITE" id="PS51462">
    <property type="entry name" value="NUDIX"/>
    <property type="match status" value="1"/>
</dbReference>
<keyword evidence="2" id="KW-0378">Hydrolase</keyword>
<dbReference type="EMBL" id="ML733847">
    <property type="protein sequence ID" value="KAB8212828.1"/>
    <property type="molecule type" value="Genomic_DNA"/>
</dbReference>
<dbReference type="PANTHER" id="PTHR16099:SF5">
    <property type="entry name" value="NUCLEOTIDE TRIPHOSPHATE DIPHOSPHATASE NUDT15"/>
    <property type="match status" value="1"/>
</dbReference>
<name>A0A5N6E628_9EURO</name>
<dbReference type="PANTHER" id="PTHR16099">
    <property type="entry name" value="8-OXO-DGTP DIPHOSPHATES NUDT15"/>
    <property type="match status" value="1"/>
</dbReference>
<feature type="domain" description="Nudix hydrolase" evidence="1">
    <location>
        <begin position="8"/>
        <end position="120"/>
    </location>
</feature>
<dbReference type="InterPro" id="IPR000086">
    <property type="entry name" value="NUDIX_hydrolase_dom"/>
</dbReference>
<dbReference type="GO" id="GO:0006203">
    <property type="term" value="P:dGTP catabolic process"/>
    <property type="evidence" value="ECO:0007669"/>
    <property type="project" value="TreeGrafter"/>
</dbReference>
<proteinExistence type="predicted"/>
<dbReference type="GO" id="GO:0005829">
    <property type="term" value="C:cytosol"/>
    <property type="evidence" value="ECO:0007669"/>
    <property type="project" value="TreeGrafter"/>
</dbReference>
<evidence type="ECO:0000313" key="2">
    <source>
        <dbReference type="EMBL" id="KAB8212828.1"/>
    </source>
</evidence>
<protein>
    <submittedName>
        <fullName evidence="2">NUDIX hydrolase domain-like protein</fullName>
    </submittedName>
</protein>
<reference evidence="2 3" key="1">
    <citation type="submission" date="2019-04" db="EMBL/GenBank/DDBJ databases">
        <title>Fungal friends and foes A comparative genomics study of 23 Aspergillus species from section Flavi.</title>
        <authorList>
            <consortium name="DOE Joint Genome Institute"/>
            <person name="Kjaerbolling I."/>
            <person name="Vesth T.C."/>
            <person name="Frisvad J.C."/>
            <person name="Nybo J.L."/>
            <person name="Theobald S."/>
            <person name="Kildgaard S."/>
            <person name="Petersen T.I."/>
            <person name="Kuo A."/>
            <person name="Sato A."/>
            <person name="Lyhne E.K."/>
            <person name="Kogle M.E."/>
            <person name="Wiebenga A."/>
            <person name="Kun R.S."/>
            <person name="Lubbers R.J."/>
            <person name="Makela M.R."/>
            <person name="Barry K."/>
            <person name="Chovatia M."/>
            <person name="Clum A."/>
            <person name="Daum C."/>
            <person name="Haridas S."/>
            <person name="He G."/>
            <person name="LaButti K."/>
            <person name="Lipzen A."/>
            <person name="Mondo S."/>
            <person name="Pangilinan J."/>
            <person name="Riley R."/>
            <person name="Salamov A."/>
            <person name="Simmons B.A."/>
            <person name="Magnuson J.K."/>
            <person name="Henrissat B."/>
            <person name="Mortensen U.H."/>
            <person name="Larsen T.O."/>
            <person name="De vries R.P."/>
            <person name="Grigoriev I.V."/>
            <person name="Machida M."/>
            <person name="Baker S.E."/>
            <person name="Andersen M.R."/>
        </authorList>
    </citation>
    <scope>NUCLEOTIDE SEQUENCE [LARGE SCALE GENOMIC DNA]</scope>
    <source>
        <strain evidence="2 3">CBS 126849</strain>
    </source>
</reference>
<evidence type="ECO:0000313" key="3">
    <source>
        <dbReference type="Proteomes" id="UP000326799"/>
    </source>
</evidence>
<accession>A0A5N6E628</accession>
<dbReference type="AlphaFoldDB" id="A0A5N6E628"/>